<reference evidence="2 3" key="2">
    <citation type="submission" date="2019-09" db="EMBL/GenBank/DDBJ databases">
        <authorList>
            <person name="Jin C."/>
        </authorList>
    </citation>
    <scope>NUCLEOTIDE SEQUENCE [LARGE SCALE GENOMIC DNA]</scope>
    <source>
        <strain evidence="2 3">BN140041</strain>
    </source>
</reference>
<dbReference type="PRINTS" id="PR00111">
    <property type="entry name" value="ABHYDROLASE"/>
</dbReference>
<dbReference type="GO" id="GO:0016020">
    <property type="term" value="C:membrane"/>
    <property type="evidence" value="ECO:0007669"/>
    <property type="project" value="TreeGrafter"/>
</dbReference>
<keyword evidence="2" id="KW-0378">Hydrolase</keyword>
<organism evidence="2 3">
    <name type="scientific">Nocardioides antri</name>
    <dbReference type="NCBI Taxonomy" id="2607659"/>
    <lineage>
        <taxon>Bacteria</taxon>
        <taxon>Bacillati</taxon>
        <taxon>Actinomycetota</taxon>
        <taxon>Actinomycetes</taxon>
        <taxon>Propionibacteriales</taxon>
        <taxon>Nocardioidaceae</taxon>
        <taxon>Nocardioides</taxon>
    </lineage>
</organism>
<protein>
    <submittedName>
        <fullName evidence="2">Alpha/beta fold hydrolase</fullName>
    </submittedName>
</protein>
<evidence type="ECO:0000313" key="3">
    <source>
        <dbReference type="Proteomes" id="UP000324351"/>
    </source>
</evidence>
<dbReference type="GO" id="GO:0016787">
    <property type="term" value="F:hydrolase activity"/>
    <property type="evidence" value="ECO:0007669"/>
    <property type="project" value="UniProtKB-KW"/>
</dbReference>
<dbReference type="Proteomes" id="UP000324351">
    <property type="component" value="Unassembled WGS sequence"/>
</dbReference>
<dbReference type="EMBL" id="VUJW01000007">
    <property type="protein sequence ID" value="KAA1426652.1"/>
    <property type="molecule type" value="Genomic_DNA"/>
</dbReference>
<reference evidence="2 3" key="1">
    <citation type="submission" date="2019-09" db="EMBL/GenBank/DDBJ databases">
        <title>Nocardioides panacisoli sp. nov., isolated from the soil of a ginseng field.</title>
        <authorList>
            <person name="Cho C."/>
        </authorList>
    </citation>
    <scope>NUCLEOTIDE SEQUENCE [LARGE SCALE GENOMIC DNA]</scope>
    <source>
        <strain evidence="2 3">BN140041</strain>
    </source>
</reference>
<dbReference type="InterPro" id="IPR050266">
    <property type="entry name" value="AB_hydrolase_sf"/>
</dbReference>
<accession>A0A5B1M148</accession>
<dbReference type="Pfam" id="PF00561">
    <property type="entry name" value="Abhydrolase_1"/>
    <property type="match status" value="1"/>
</dbReference>
<dbReference type="RefSeq" id="WP_149750907.1">
    <property type="nucleotide sequence ID" value="NZ_VUJW01000007.1"/>
</dbReference>
<dbReference type="InterPro" id="IPR000073">
    <property type="entry name" value="AB_hydrolase_1"/>
</dbReference>
<feature type="domain" description="AB hydrolase-1" evidence="1">
    <location>
        <begin position="30"/>
        <end position="275"/>
    </location>
</feature>
<evidence type="ECO:0000313" key="2">
    <source>
        <dbReference type="EMBL" id="KAA1426652.1"/>
    </source>
</evidence>
<name>A0A5B1M148_9ACTN</name>
<dbReference type="SUPFAM" id="SSF53474">
    <property type="entry name" value="alpha/beta-Hydrolases"/>
    <property type="match status" value="1"/>
</dbReference>
<comment type="caution">
    <text evidence="2">The sequence shown here is derived from an EMBL/GenBank/DDBJ whole genome shotgun (WGS) entry which is preliminary data.</text>
</comment>
<dbReference type="Gene3D" id="3.40.50.1820">
    <property type="entry name" value="alpha/beta hydrolase"/>
    <property type="match status" value="1"/>
</dbReference>
<sequence>MPKDATAPGDVQFVTVHGKRRAFVKTGSGPVLLLLHGLACDRTTWDRVIPILAKKYTVIAPDLLGHGLSDKPRADYTLGGYANGMRDLLTILGIDKVTVVGHSFGGGVAMQFAYQFPERTQRLMLVSSGGLGSEVTPLIKLIQAPGWEGLMRVLTMPGIRHLETTTLRALSSRGGPLRKYTRDLHEAATIVESWRDRHTRFAVRHLVRAVIDWRGQIVTMSDRAYLSESMPMAVVWGRDDQVIPVRHSSNVAALAPNASVTVLPDSGHFPHRDHPEEFARLLDTFVSSSAPSVYNRAKFRRMLRRGTAEAPTTLVSADTA</sequence>
<dbReference type="PANTHER" id="PTHR43798:SF33">
    <property type="entry name" value="HYDROLASE, PUTATIVE (AFU_ORTHOLOGUE AFUA_2G14860)-RELATED"/>
    <property type="match status" value="1"/>
</dbReference>
<proteinExistence type="predicted"/>
<dbReference type="InterPro" id="IPR029058">
    <property type="entry name" value="AB_hydrolase_fold"/>
</dbReference>
<dbReference type="AlphaFoldDB" id="A0A5B1M148"/>
<evidence type="ECO:0000259" key="1">
    <source>
        <dbReference type="Pfam" id="PF00561"/>
    </source>
</evidence>
<gene>
    <name evidence="2" type="ORF">F0U47_12970</name>
</gene>
<keyword evidence="3" id="KW-1185">Reference proteome</keyword>
<dbReference type="PANTHER" id="PTHR43798">
    <property type="entry name" value="MONOACYLGLYCEROL LIPASE"/>
    <property type="match status" value="1"/>
</dbReference>